<feature type="region of interest" description="Disordered" evidence="1">
    <location>
        <begin position="1"/>
        <end position="29"/>
    </location>
</feature>
<gene>
    <name evidence="2" type="ORF">GJU41_24115</name>
</gene>
<evidence type="ECO:0000256" key="1">
    <source>
        <dbReference type="SAM" id="MobiDB-lite"/>
    </source>
</evidence>
<dbReference type="AlphaFoldDB" id="A0A6I2MI36"/>
<protein>
    <submittedName>
        <fullName evidence="2">DUF327 family protein</fullName>
    </submittedName>
</protein>
<proteinExistence type="predicted"/>
<organism evidence="2 3">
    <name type="scientific">Metabacillus idriensis</name>
    <dbReference type="NCBI Taxonomy" id="324768"/>
    <lineage>
        <taxon>Bacteria</taxon>
        <taxon>Bacillati</taxon>
        <taxon>Bacillota</taxon>
        <taxon>Bacilli</taxon>
        <taxon>Bacillales</taxon>
        <taxon>Bacillaceae</taxon>
        <taxon>Metabacillus</taxon>
    </lineage>
</organism>
<dbReference type="InterPro" id="IPR005585">
    <property type="entry name" value="DUF327"/>
</dbReference>
<accession>A0A6I2MI36</accession>
<reference evidence="2 3" key="1">
    <citation type="submission" date="2019-11" db="EMBL/GenBank/DDBJ databases">
        <title>Bacillus idriensis genome.</title>
        <authorList>
            <person name="Konopka E.N."/>
            <person name="Newman J.D."/>
        </authorList>
    </citation>
    <scope>NUCLEOTIDE SEQUENCE [LARGE SCALE GENOMIC DNA]</scope>
    <source>
        <strain evidence="2 3">DSM 19097</strain>
    </source>
</reference>
<sequence>MKINQELRTGIDKRNANQKTSAAGSKPFSEMVLKQESKLHLQQLNTLMANVEEAGRRIAKSRNMRDLSRYKSLVRRFVQEAVDYGLKVKQSGSFDYSGNSRSLVTVEQLDQHLIELTESLLNEDQSSIDILAKIGEIKGLLINLYT</sequence>
<evidence type="ECO:0000313" key="3">
    <source>
        <dbReference type="Proteomes" id="UP000441585"/>
    </source>
</evidence>
<dbReference type="Pfam" id="PF03885">
    <property type="entry name" value="DUF327"/>
    <property type="match status" value="1"/>
</dbReference>
<dbReference type="Gene3D" id="1.20.120.490">
    <property type="entry name" value="Hypothetical protein TM1646-like domain"/>
    <property type="match status" value="1"/>
</dbReference>
<evidence type="ECO:0000313" key="2">
    <source>
        <dbReference type="EMBL" id="MRX57024.1"/>
    </source>
</evidence>
<dbReference type="Proteomes" id="UP000441585">
    <property type="component" value="Unassembled WGS sequence"/>
</dbReference>
<dbReference type="EMBL" id="WKKF01000023">
    <property type="protein sequence ID" value="MRX57024.1"/>
    <property type="molecule type" value="Genomic_DNA"/>
</dbReference>
<dbReference type="RefSeq" id="WP_070875704.1">
    <property type="nucleotide sequence ID" value="NZ_CAJFZX010000019.1"/>
</dbReference>
<comment type="caution">
    <text evidence="2">The sequence shown here is derived from an EMBL/GenBank/DDBJ whole genome shotgun (WGS) entry which is preliminary data.</text>
</comment>
<name>A0A6I2MI36_9BACI</name>
<dbReference type="SUPFAM" id="SSF158397">
    <property type="entry name" value="TM1646-like"/>
    <property type="match status" value="1"/>
</dbReference>
<dbReference type="InterPro" id="IPR024042">
    <property type="entry name" value="TM1646-like_dom_sf"/>
</dbReference>
<keyword evidence="3" id="KW-1185">Reference proteome</keyword>